<gene>
    <name evidence="1" type="ORF">EB796_021437</name>
</gene>
<organism evidence="1 2">
    <name type="scientific">Bugula neritina</name>
    <name type="common">Brown bryozoan</name>
    <name type="synonym">Sertularia neritina</name>
    <dbReference type="NCBI Taxonomy" id="10212"/>
    <lineage>
        <taxon>Eukaryota</taxon>
        <taxon>Metazoa</taxon>
        <taxon>Spiralia</taxon>
        <taxon>Lophotrochozoa</taxon>
        <taxon>Bryozoa</taxon>
        <taxon>Gymnolaemata</taxon>
        <taxon>Cheilostomatida</taxon>
        <taxon>Flustrina</taxon>
        <taxon>Buguloidea</taxon>
        <taxon>Bugulidae</taxon>
        <taxon>Bugula</taxon>
    </lineage>
</organism>
<dbReference type="EMBL" id="VXIV02003184">
    <property type="protein sequence ID" value="KAF6020255.1"/>
    <property type="molecule type" value="Genomic_DNA"/>
</dbReference>
<reference evidence="1" key="1">
    <citation type="submission" date="2020-06" db="EMBL/GenBank/DDBJ databases">
        <title>Draft genome of Bugula neritina, a colonial animal packing powerful symbionts and potential medicines.</title>
        <authorList>
            <person name="Rayko M."/>
        </authorList>
    </citation>
    <scope>NUCLEOTIDE SEQUENCE [LARGE SCALE GENOMIC DNA]</scope>
    <source>
        <strain evidence="1">Kwan_BN1</strain>
    </source>
</reference>
<accession>A0A7J7J2E3</accession>
<dbReference type="Proteomes" id="UP000593567">
    <property type="component" value="Unassembled WGS sequence"/>
</dbReference>
<name>A0A7J7J2E3_BUGNE</name>
<protein>
    <submittedName>
        <fullName evidence="1">Uncharacterized protein</fullName>
    </submittedName>
</protein>
<dbReference type="AlphaFoldDB" id="A0A7J7J2E3"/>
<evidence type="ECO:0000313" key="1">
    <source>
        <dbReference type="EMBL" id="KAF6020255.1"/>
    </source>
</evidence>
<evidence type="ECO:0000313" key="2">
    <source>
        <dbReference type="Proteomes" id="UP000593567"/>
    </source>
</evidence>
<keyword evidence="2" id="KW-1185">Reference proteome</keyword>
<comment type="caution">
    <text evidence="1">The sequence shown here is derived from an EMBL/GenBank/DDBJ whole genome shotgun (WGS) entry which is preliminary data.</text>
</comment>
<proteinExistence type="predicted"/>
<sequence length="462" mass="51539">MAVDAEDYASTLLEKDVSQIATSSSLIDLSAENLSSFYFDDDVESLPSESPEGESWNGDMCPSPLDLLYNDLDQWTPSHDPDVIHSAREAREFTHQAVFPSNSYRSKSEPFLLDKRKSLSQSMLADSLDMDDIECHQSFRQKIRAALGLEQVDHSKRLWEGNSSSNSADTSLSFCAPHRKTNEPLHSRLRRVLSSVSVEEDPPYDITVSSLPVADGHKKDRERTKSVPAKVDEFLNSYKELYYERSKSAEMLNHHQSQSAFKIYHDDLDSVAESEAMQFSGEERFIDSPLVVDYQLGLRTSPPTSSQSYTSAVSPIVMSAHTAANSQTLHQPDHCDGKAESIFPKTLGVNEPLTPVQIDKTLGFWNDDIIERHKEAVATCKTDRLRTESCDEEVRKALFCPDTYNVVRAEPVILSTPVQDRSSVVHATPVMIGTPTMQLTAASATGSTCSYIRTLQLYSLII</sequence>